<dbReference type="EMBL" id="LAZR01001046">
    <property type="protein sequence ID" value="KKN51852.1"/>
    <property type="molecule type" value="Genomic_DNA"/>
</dbReference>
<sequence>MQTKNDAMSELWRVLSGTQTAYETALKDLDDGAGKDLVTEITSMRKANIEQVEKYLSDAGTDVCELEAPERVYSALDWTSAGIDGPEGVKAQARKYETNVLEAYDRAIEPYAAGDPELQFLTEQYHQLSQKLGGLTPDRAAA</sequence>
<proteinExistence type="predicted"/>
<accession>A0A0F9RPW3</accession>
<dbReference type="InterPro" id="IPR012347">
    <property type="entry name" value="Ferritin-like"/>
</dbReference>
<reference evidence="1" key="1">
    <citation type="journal article" date="2015" name="Nature">
        <title>Complex archaea that bridge the gap between prokaryotes and eukaryotes.</title>
        <authorList>
            <person name="Spang A."/>
            <person name="Saw J.H."/>
            <person name="Jorgensen S.L."/>
            <person name="Zaremba-Niedzwiedzka K."/>
            <person name="Martijn J."/>
            <person name="Lind A.E."/>
            <person name="van Eijk R."/>
            <person name="Schleper C."/>
            <person name="Guy L."/>
            <person name="Ettema T.J."/>
        </authorList>
    </citation>
    <scope>NUCLEOTIDE SEQUENCE</scope>
</reference>
<evidence type="ECO:0008006" key="2">
    <source>
        <dbReference type="Google" id="ProtNLM"/>
    </source>
</evidence>
<gene>
    <name evidence="1" type="ORF">LCGC14_0618660</name>
</gene>
<comment type="caution">
    <text evidence="1">The sequence shown here is derived from an EMBL/GenBank/DDBJ whole genome shotgun (WGS) entry which is preliminary data.</text>
</comment>
<name>A0A0F9RPW3_9ZZZZ</name>
<evidence type="ECO:0000313" key="1">
    <source>
        <dbReference type="EMBL" id="KKN51852.1"/>
    </source>
</evidence>
<organism evidence="1">
    <name type="scientific">marine sediment metagenome</name>
    <dbReference type="NCBI Taxonomy" id="412755"/>
    <lineage>
        <taxon>unclassified sequences</taxon>
        <taxon>metagenomes</taxon>
        <taxon>ecological metagenomes</taxon>
    </lineage>
</organism>
<protein>
    <recommendedName>
        <fullName evidence="2">DUF2383 domain-containing protein</fullName>
    </recommendedName>
</protein>
<dbReference type="Gene3D" id="1.20.1260.10">
    <property type="match status" value="1"/>
</dbReference>
<dbReference type="AlphaFoldDB" id="A0A0F9RPW3"/>